<evidence type="ECO:0000256" key="2">
    <source>
        <dbReference type="SAM" id="Phobius"/>
    </source>
</evidence>
<keyword evidence="4" id="KW-1185">Reference proteome</keyword>
<name>A0ABS1WA90_9GAMM</name>
<feature type="transmembrane region" description="Helical" evidence="2">
    <location>
        <begin position="48"/>
        <end position="69"/>
    </location>
</feature>
<proteinExistence type="predicted"/>
<dbReference type="Proteomes" id="UP000809910">
    <property type="component" value="Unassembled WGS sequence"/>
</dbReference>
<dbReference type="RefSeq" id="WP_203110869.1">
    <property type="nucleotide sequence ID" value="NZ_JADOBG010000020.1"/>
</dbReference>
<organism evidence="3 4">
    <name type="scientific">Legionella bononiensis</name>
    <dbReference type="NCBI Taxonomy" id="2793102"/>
    <lineage>
        <taxon>Bacteria</taxon>
        <taxon>Pseudomonadati</taxon>
        <taxon>Pseudomonadota</taxon>
        <taxon>Gammaproteobacteria</taxon>
        <taxon>Legionellales</taxon>
        <taxon>Legionellaceae</taxon>
        <taxon>Legionella</taxon>
    </lineage>
</organism>
<sequence>MYSKSEPKTGGAAETPSATPAQGFASNSKPTFSFLPPAQMMYQKSWDLANFTTVAFFTSASIVATQGPIKAMLLSQAKNGTLIPPFSGGVFGLLGALYRGTSASLSGSAVRTAYVTGAKGSKPIEEGLIREEGFTKEEKALVEESKPSKLTNLAHVMSLAAGEVVITQIPESLSQLKKVPGLLPDDFKWKTIHNSSRLLAGGFTPRYASGVINFASLCLLEDQIAKKLPIHDERMLHFTAGALSGVFAAGLTFPLAAFKDALAVRSTVVDGKLYNKSAFSLVKEFYFSFNEDPKLVLKDFGKSAAKQLPLRMGLTAVIFSLVAGIGKVMGPEPLESVVPKKYQPKSVFDTPQSFFSSAKTDSRVVDSEPTNDALDIPVQNGPK</sequence>
<protein>
    <recommendedName>
        <fullName evidence="5">Periplasmic ligand-binding sensor domain protein</fullName>
    </recommendedName>
</protein>
<keyword evidence="2" id="KW-0812">Transmembrane</keyword>
<comment type="caution">
    <text evidence="3">The sequence shown here is derived from an EMBL/GenBank/DDBJ whole genome shotgun (WGS) entry which is preliminary data.</text>
</comment>
<dbReference type="EMBL" id="JADWVN010000009">
    <property type="protein sequence ID" value="MBL7526170.1"/>
    <property type="molecule type" value="Genomic_DNA"/>
</dbReference>
<feature type="region of interest" description="Disordered" evidence="1">
    <location>
        <begin position="359"/>
        <end position="383"/>
    </location>
</feature>
<feature type="transmembrane region" description="Helical" evidence="2">
    <location>
        <begin position="236"/>
        <end position="258"/>
    </location>
</feature>
<feature type="region of interest" description="Disordered" evidence="1">
    <location>
        <begin position="1"/>
        <end position="24"/>
    </location>
</feature>
<keyword evidence="2" id="KW-0472">Membrane</keyword>
<accession>A0ABS1WA90</accession>
<dbReference type="InterPro" id="IPR041000">
    <property type="entry name" value="Serine_protease"/>
</dbReference>
<evidence type="ECO:0000256" key="1">
    <source>
        <dbReference type="SAM" id="MobiDB-lite"/>
    </source>
</evidence>
<dbReference type="Pfam" id="PF18405">
    <property type="entry name" value="SLC25_like"/>
    <property type="match status" value="1"/>
</dbReference>
<keyword evidence="2" id="KW-1133">Transmembrane helix</keyword>
<gene>
    <name evidence="3" type="ORF">I5282_06245</name>
</gene>
<evidence type="ECO:0008006" key="5">
    <source>
        <dbReference type="Google" id="ProtNLM"/>
    </source>
</evidence>
<feature type="transmembrane region" description="Helical" evidence="2">
    <location>
        <begin position="81"/>
        <end position="98"/>
    </location>
</feature>
<evidence type="ECO:0000313" key="3">
    <source>
        <dbReference type="EMBL" id="MBL7526170.1"/>
    </source>
</evidence>
<reference evidence="3 4" key="1">
    <citation type="submission" date="2020-12" db="EMBL/GenBank/DDBJ databases">
        <title>WGS of Legionella: environmental sample.</title>
        <authorList>
            <person name="Cristino S."/>
            <person name="Girolamini L."/>
            <person name="Salaris S."/>
            <person name="Pascale M.R."/>
            <person name="Mazzotta M."/>
            <person name="Orsini M."/>
            <person name="Grottola A."/>
        </authorList>
    </citation>
    <scope>NUCLEOTIDE SEQUENCE [LARGE SCALE GENOMIC DNA]</scope>
    <source>
        <strain evidence="3 4">30cs62</strain>
    </source>
</reference>
<evidence type="ECO:0000313" key="4">
    <source>
        <dbReference type="Proteomes" id="UP000809910"/>
    </source>
</evidence>